<dbReference type="Proteomes" id="UP000507470">
    <property type="component" value="Unassembled WGS sequence"/>
</dbReference>
<evidence type="ECO:0000313" key="1">
    <source>
        <dbReference type="EMBL" id="CAC5373927.1"/>
    </source>
</evidence>
<reference evidence="1 2" key="1">
    <citation type="submission" date="2020-06" db="EMBL/GenBank/DDBJ databases">
        <authorList>
            <person name="Li R."/>
            <person name="Bekaert M."/>
        </authorList>
    </citation>
    <scope>NUCLEOTIDE SEQUENCE [LARGE SCALE GENOMIC DNA]</scope>
    <source>
        <strain evidence="2">wild</strain>
    </source>
</reference>
<evidence type="ECO:0008006" key="3">
    <source>
        <dbReference type="Google" id="ProtNLM"/>
    </source>
</evidence>
<dbReference type="AlphaFoldDB" id="A0A6J8ATN7"/>
<accession>A0A6J8ATN7</accession>
<proteinExistence type="predicted"/>
<sequence length="277" mass="31175">MSTDKRLSISFYKYLCQKIGSEEDVRVRRLSYIIDDIGTEIKSLNKITSGSKGEVLNFKGSDLDIMFIDSQFIVYESDTKAVPKSQGTSLVIDIEDTHPCFTQLRLFNTQISHLELQESLNTIFVGDRLSSQLYKLHYMKIGLYQNPNVHSLTTIHGPCISSSNGSNDFAFCLKCDQWISQAQAWTIRSRTAWPSPDLISKIISCGVSSIVPLELHLDGKTSCRSALRQLEMTLVMTRLEFLGMNPFDNLSLTQSLICHGIGNQMLGDIDCTKTSFY</sequence>
<evidence type="ECO:0000313" key="2">
    <source>
        <dbReference type="Proteomes" id="UP000507470"/>
    </source>
</evidence>
<gene>
    <name evidence="1" type="ORF">MCOR_11512</name>
</gene>
<protein>
    <recommendedName>
        <fullName evidence="3">Mab-21-like nucleotidyltransferase domain-containing protein</fullName>
    </recommendedName>
</protein>
<keyword evidence="2" id="KW-1185">Reference proteome</keyword>
<name>A0A6J8ATN7_MYTCO</name>
<dbReference type="EMBL" id="CACVKT020001978">
    <property type="protein sequence ID" value="CAC5373927.1"/>
    <property type="molecule type" value="Genomic_DNA"/>
</dbReference>
<organism evidence="1 2">
    <name type="scientific">Mytilus coruscus</name>
    <name type="common">Sea mussel</name>
    <dbReference type="NCBI Taxonomy" id="42192"/>
    <lineage>
        <taxon>Eukaryota</taxon>
        <taxon>Metazoa</taxon>
        <taxon>Spiralia</taxon>
        <taxon>Lophotrochozoa</taxon>
        <taxon>Mollusca</taxon>
        <taxon>Bivalvia</taxon>
        <taxon>Autobranchia</taxon>
        <taxon>Pteriomorphia</taxon>
        <taxon>Mytilida</taxon>
        <taxon>Mytiloidea</taxon>
        <taxon>Mytilidae</taxon>
        <taxon>Mytilinae</taxon>
        <taxon>Mytilus</taxon>
    </lineage>
</organism>